<dbReference type="SUPFAM" id="SSF55785">
    <property type="entry name" value="PYP-like sensor domain (PAS domain)"/>
    <property type="match status" value="2"/>
</dbReference>
<dbReference type="Pfam" id="PF00015">
    <property type="entry name" value="MCPsignal"/>
    <property type="match status" value="1"/>
</dbReference>
<proteinExistence type="predicted"/>
<dbReference type="PANTHER" id="PTHR24422:SF10">
    <property type="entry name" value="CHEMOTAXIS PROTEIN METHYLTRANSFERASE 2"/>
    <property type="match status" value="1"/>
</dbReference>
<dbReference type="SMART" id="SM00086">
    <property type="entry name" value="PAC"/>
    <property type="match status" value="2"/>
</dbReference>
<evidence type="ECO:0000259" key="3">
    <source>
        <dbReference type="PROSITE" id="PS50113"/>
    </source>
</evidence>
<dbReference type="AlphaFoldDB" id="A0A0F9PP14"/>
<dbReference type="InterPro" id="IPR000700">
    <property type="entry name" value="PAS-assoc_C"/>
</dbReference>
<feature type="domain" description="Methyl-accepting transducer" evidence="1">
    <location>
        <begin position="260"/>
        <end position="431"/>
    </location>
</feature>
<organism evidence="4">
    <name type="scientific">marine sediment metagenome</name>
    <dbReference type="NCBI Taxonomy" id="412755"/>
    <lineage>
        <taxon>unclassified sequences</taxon>
        <taxon>metagenomes</taxon>
        <taxon>ecological metagenomes</taxon>
    </lineage>
</organism>
<dbReference type="PANTHER" id="PTHR24422">
    <property type="entry name" value="CHEMOTAXIS PROTEIN METHYLTRANSFERASE"/>
    <property type="match status" value="1"/>
</dbReference>
<protein>
    <submittedName>
        <fullName evidence="4">Uncharacterized protein</fullName>
    </submittedName>
</protein>
<dbReference type="InterPro" id="IPR000014">
    <property type="entry name" value="PAS"/>
</dbReference>
<dbReference type="CDD" id="cd11386">
    <property type="entry name" value="MCP_signal"/>
    <property type="match status" value="1"/>
</dbReference>
<dbReference type="InterPro" id="IPR035965">
    <property type="entry name" value="PAS-like_dom_sf"/>
</dbReference>
<evidence type="ECO:0000259" key="2">
    <source>
        <dbReference type="PROSITE" id="PS50112"/>
    </source>
</evidence>
<dbReference type="GO" id="GO:0007165">
    <property type="term" value="P:signal transduction"/>
    <property type="evidence" value="ECO:0007669"/>
    <property type="project" value="InterPro"/>
</dbReference>
<comment type="caution">
    <text evidence="4">The sequence shown here is derived from an EMBL/GenBank/DDBJ whole genome shotgun (WGS) entry which is preliminary data.</text>
</comment>
<dbReference type="PROSITE" id="PS50113">
    <property type="entry name" value="PAC"/>
    <property type="match status" value="1"/>
</dbReference>
<evidence type="ECO:0000259" key="1">
    <source>
        <dbReference type="PROSITE" id="PS50111"/>
    </source>
</evidence>
<dbReference type="PROSITE" id="PS50111">
    <property type="entry name" value="CHEMOTAXIS_TRANSDUC_2"/>
    <property type="match status" value="1"/>
</dbReference>
<name>A0A0F9PP14_9ZZZZ</name>
<dbReference type="SMART" id="SM00283">
    <property type="entry name" value="MA"/>
    <property type="match status" value="1"/>
</dbReference>
<dbReference type="CDD" id="cd00130">
    <property type="entry name" value="PAS"/>
    <property type="match status" value="2"/>
</dbReference>
<accession>A0A0F9PP14</accession>
<dbReference type="NCBIfam" id="TIGR00229">
    <property type="entry name" value="sensory_box"/>
    <property type="match status" value="2"/>
</dbReference>
<feature type="domain" description="PAS" evidence="2">
    <location>
        <begin position="138"/>
        <end position="185"/>
    </location>
</feature>
<dbReference type="Pfam" id="PF08447">
    <property type="entry name" value="PAS_3"/>
    <property type="match status" value="1"/>
</dbReference>
<dbReference type="SUPFAM" id="SSF58104">
    <property type="entry name" value="Methyl-accepting chemotaxis protein (MCP) signaling domain"/>
    <property type="match status" value="1"/>
</dbReference>
<dbReference type="InterPro" id="IPR013655">
    <property type="entry name" value="PAS_fold_3"/>
</dbReference>
<reference evidence="4" key="1">
    <citation type="journal article" date="2015" name="Nature">
        <title>Complex archaea that bridge the gap between prokaryotes and eukaryotes.</title>
        <authorList>
            <person name="Spang A."/>
            <person name="Saw J.H."/>
            <person name="Jorgensen S.L."/>
            <person name="Zaremba-Niedzwiedzka K."/>
            <person name="Martijn J."/>
            <person name="Lind A.E."/>
            <person name="van Eijk R."/>
            <person name="Schleper C."/>
            <person name="Guy L."/>
            <person name="Ettema T.J."/>
        </authorList>
    </citation>
    <scope>NUCLEOTIDE SEQUENCE</scope>
</reference>
<dbReference type="Gene3D" id="1.10.287.950">
    <property type="entry name" value="Methyl-accepting chemotaxis protein"/>
    <property type="match status" value="1"/>
</dbReference>
<evidence type="ECO:0000313" key="4">
    <source>
        <dbReference type="EMBL" id="KKN31929.1"/>
    </source>
</evidence>
<dbReference type="InterPro" id="IPR004089">
    <property type="entry name" value="MCPsignal_dom"/>
</dbReference>
<dbReference type="InterPro" id="IPR001610">
    <property type="entry name" value="PAC"/>
</dbReference>
<gene>
    <name evidence="4" type="ORF">LCGC14_0818940</name>
</gene>
<dbReference type="SMART" id="SM00091">
    <property type="entry name" value="PAS"/>
    <property type="match status" value="2"/>
</dbReference>
<feature type="domain" description="PAC" evidence="3">
    <location>
        <begin position="212"/>
        <end position="264"/>
    </location>
</feature>
<dbReference type="GO" id="GO:0016020">
    <property type="term" value="C:membrane"/>
    <property type="evidence" value="ECO:0007669"/>
    <property type="project" value="InterPro"/>
</dbReference>
<dbReference type="Gene3D" id="3.30.450.20">
    <property type="entry name" value="PAS domain"/>
    <property type="match status" value="2"/>
</dbReference>
<dbReference type="EMBL" id="LAZR01002291">
    <property type="protein sequence ID" value="KKN31929.1"/>
    <property type="molecule type" value="Genomic_DNA"/>
</dbReference>
<dbReference type="PROSITE" id="PS50112">
    <property type="entry name" value="PAS"/>
    <property type="match status" value="1"/>
</dbReference>
<sequence length="431" mass="48243">MFNKQLKTELLDTRLQYDDIVSTIDSIKKSVATIQFNSDGIIEEVNDIFLSTMGYERSDLIGKHHQIFCDEDYIKSAEYKGFWEDINKGKTKAGTFKRLSKNKDILWLEATYFPITNKQNKVTSIFKIASDVTRSVNKERDLDAAFNALNRSMAIIEFSADGEILKANENFLAVVGYSLEEIVGKPHRILCFDRFYDENPNFWSDIASGHFFTGQYERKNADGKAIWLEASYNPVFDDKGKVIKVIKFASDITLKIELNNKIMKAAEMSFSTAEETSQIARNGSELLATSVQMSNTILQHVAETSANIEQLNSESQSIEKIVSTINDIAEQTNLLALNAAIEAARAGDQGRGFAVVADEVRTLALRTSTSTEEIKAVVKKNRKLTQDVTQKMDSVKERAMVSNEQLTAVTAVMNEILQGAEDVSRTVSSLL</sequence>
<dbReference type="Pfam" id="PF13426">
    <property type="entry name" value="PAS_9"/>
    <property type="match status" value="1"/>
</dbReference>
<dbReference type="InterPro" id="IPR050903">
    <property type="entry name" value="Bact_Chemotaxis_MeTrfase"/>
</dbReference>